<reference evidence="1 2" key="1">
    <citation type="journal article" date="2017" name="Nat. Ecol. Evol.">
        <title>Scallop genome provides insights into evolution of bilaterian karyotype and development.</title>
        <authorList>
            <person name="Wang S."/>
            <person name="Zhang J."/>
            <person name="Jiao W."/>
            <person name="Li J."/>
            <person name="Xun X."/>
            <person name="Sun Y."/>
            <person name="Guo X."/>
            <person name="Huan P."/>
            <person name="Dong B."/>
            <person name="Zhang L."/>
            <person name="Hu X."/>
            <person name="Sun X."/>
            <person name="Wang J."/>
            <person name="Zhao C."/>
            <person name="Wang Y."/>
            <person name="Wang D."/>
            <person name="Huang X."/>
            <person name="Wang R."/>
            <person name="Lv J."/>
            <person name="Li Y."/>
            <person name="Zhang Z."/>
            <person name="Liu B."/>
            <person name="Lu W."/>
            <person name="Hui Y."/>
            <person name="Liang J."/>
            <person name="Zhou Z."/>
            <person name="Hou R."/>
            <person name="Li X."/>
            <person name="Liu Y."/>
            <person name="Li H."/>
            <person name="Ning X."/>
            <person name="Lin Y."/>
            <person name="Zhao L."/>
            <person name="Xing Q."/>
            <person name="Dou J."/>
            <person name="Li Y."/>
            <person name="Mao J."/>
            <person name="Guo H."/>
            <person name="Dou H."/>
            <person name="Li T."/>
            <person name="Mu C."/>
            <person name="Jiang W."/>
            <person name="Fu Q."/>
            <person name="Fu X."/>
            <person name="Miao Y."/>
            <person name="Liu J."/>
            <person name="Yu Q."/>
            <person name="Li R."/>
            <person name="Liao H."/>
            <person name="Li X."/>
            <person name="Kong Y."/>
            <person name="Jiang Z."/>
            <person name="Chourrout D."/>
            <person name="Li R."/>
            <person name="Bao Z."/>
        </authorList>
    </citation>
    <scope>NUCLEOTIDE SEQUENCE [LARGE SCALE GENOMIC DNA]</scope>
    <source>
        <strain evidence="1 2">PY_sf001</strain>
    </source>
</reference>
<evidence type="ECO:0000313" key="1">
    <source>
        <dbReference type="EMBL" id="OWF50568.1"/>
    </source>
</evidence>
<dbReference type="EMBL" id="NEDP02002573">
    <property type="protein sequence ID" value="OWF50568.1"/>
    <property type="molecule type" value="Genomic_DNA"/>
</dbReference>
<organism evidence="1 2">
    <name type="scientific">Mizuhopecten yessoensis</name>
    <name type="common">Japanese scallop</name>
    <name type="synonym">Patinopecten yessoensis</name>
    <dbReference type="NCBI Taxonomy" id="6573"/>
    <lineage>
        <taxon>Eukaryota</taxon>
        <taxon>Metazoa</taxon>
        <taxon>Spiralia</taxon>
        <taxon>Lophotrochozoa</taxon>
        <taxon>Mollusca</taxon>
        <taxon>Bivalvia</taxon>
        <taxon>Autobranchia</taxon>
        <taxon>Pteriomorphia</taxon>
        <taxon>Pectinida</taxon>
        <taxon>Pectinoidea</taxon>
        <taxon>Pectinidae</taxon>
        <taxon>Mizuhopecten</taxon>
    </lineage>
</organism>
<name>A0A210QPD7_MIZYE</name>
<dbReference type="AlphaFoldDB" id="A0A210QPD7"/>
<dbReference type="SUPFAM" id="SSF50814">
    <property type="entry name" value="Lipocalins"/>
    <property type="match status" value="1"/>
</dbReference>
<evidence type="ECO:0000313" key="2">
    <source>
        <dbReference type="Proteomes" id="UP000242188"/>
    </source>
</evidence>
<accession>A0A210QPD7</accession>
<gene>
    <name evidence="1" type="ORF">KP79_PYT18283</name>
</gene>
<dbReference type="Proteomes" id="UP000242188">
    <property type="component" value="Unassembled WGS sequence"/>
</dbReference>
<dbReference type="Gene3D" id="2.40.128.20">
    <property type="match status" value="1"/>
</dbReference>
<comment type="caution">
    <text evidence="1">The sequence shown here is derived from an EMBL/GenBank/DDBJ whole genome shotgun (WGS) entry which is preliminary data.</text>
</comment>
<proteinExistence type="predicted"/>
<protein>
    <submittedName>
        <fullName evidence="1">Uncharacterized protein</fullName>
    </submittedName>
</protein>
<sequence length="146" mass="16655">MTKFFGSWEMNDRCEKSENFLNFCKAVAMKPEEIEYYKKMQETITYSGQGEQWVCEISMGENKSKHEFKLGIKNPPEKGIDGSTFCIEPTLESEDRLVEIATTMLLGKDKEIVTRTERILTAPNKMKSIVTDVASGVCMSFDATRK</sequence>
<keyword evidence="2" id="KW-1185">Reference proteome</keyword>
<dbReference type="InterPro" id="IPR012674">
    <property type="entry name" value="Calycin"/>
</dbReference>
<dbReference type="GO" id="GO:0008289">
    <property type="term" value="F:lipid binding"/>
    <property type="evidence" value="ECO:0007669"/>
    <property type="project" value="UniProtKB-KW"/>
</dbReference>